<comment type="caution">
    <text evidence="3">The sequence shown here is derived from an EMBL/GenBank/DDBJ whole genome shotgun (WGS) entry which is preliminary data.</text>
</comment>
<dbReference type="AlphaFoldDB" id="A0A7X4KEK6"/>
<reference evidence="3 4" key="1">
    <citation type="submission" date="2019-12" db="EMBL/GenBank/DDBJ databases">
        <title>Novel species isolated from a subtropical stream in China.</title>
        <authorList>
            <person name="Lu H."/>
        </authorList>
    </citation>
    <scope>NUCLEOTIDE SEQUENCE [LARGE SCALE GENOMIC DNA]</scope>
    <source>
        <strain evidence="3 4">FT55W</strain>
    </source>
</reference>
<evidence type="ECO:0000256" key="2">
    <source>
        <dbReference type="SAM" id="SignalP"/>
    </source>
</evidence>
<dbReference type="RefSeq" id="WP_161016647.1">
    <property type="nucleotide sequence ID" value="NZ_WWCK01000008.1"/>
</dbReference>
<organism evidence="3 4">
    <name type="scientific">Duganella rivi</name>
    <dbReference type="NCBI Taxonomy" id="2666083"/>
    <lineage>
        <taxon>Bacteria</taxon>
        <taxon>Pseudomonadati</taxon>
        <taxon>Pseudomonadota</taxon>
        <taxon>Betaproteobacteria</taxon>
        <taxon>Burkholderiales</taxon>
        <taxon>Oxalobacteraceae</taxon>
        <taxon>Telluria group</taxon>
        <taxon>Duganella</taxon>
    </lineage>
</organism>
<evidence type="ECO:0000256" key="1">
    <source>
        <dbReference type="SAM" id="MobiDB-lite"/>
    </source>
</evidence>
<feature type="signal peptide" evidence="2">
    <location>
        <begin position="1"/>
        <end position="21"/>
    </location>
</feature>
<dbReference type="EMBL" id="WWCK01000008">
    <property type="protein sequence ID" value="MYM70147.1"/>
    <property type="molecule type" value="Genomic_DNA"/>
</dbReference>
<dbReference type="Proteomes" id="UP000450012">
    <property type="component" value="Unassembled WGS sequence"/>
</dbReference>
<keyword evidence="4" id="KW-1185">Reference proteome</keyword>
<feature type="chain" id="PRO_5030780009" description="PEP-CTERM sorting domain-containing protein" evidence="2">
    <location>
        <begin position="22"/>
        <end position="122"/>
    </location>
</feature>
<evidence type="ECO:0000313" key="3">
    <source>
        <dbReference type="EMBL" id="MYM70147.1"/>
    </source>
</evidence>
<protein>
    <recommendedName>
        <fullName evidence="5">PEP-CTERM sorting domain-containing protein</fullName>
    </recommendedName>
</protein>
<name>A0A7X4KEK6_9BURK</name>
<sequence>MKRLISLVLLGALLGAGPAYAMRAREYIDADQRAAITLAAERAQTINIAPALETASNTDEAQLPTPEQRAKATAATPVVSSVPEPSGLALLACGLVLLLLAPSGRDHAGITPAMAKPLSDDS</sequence>
<proteinExistence type="predicted"/>
<evidence type="ECO:0000313" key="4">
    <source>
        <dbReference type="Proteomes" id="UP000450012"/>
    </source>
</evidence>
<feature type="region of interest" description="Disordered" evidence="1">
    <location>
        <begin position="50"/>
        <end position="70"/>
    </location>
</feature>
<accession>A0A7X4KEK6</accession>
<evidence type="ECO:0008006" key="5">
    <source>
        <dbReference type="Google" id="ProtNLM"/>
    </source>
</evidence>
<keyword evidence="2" id="KW-0732">Signal</keyword>
<gene>
    <name evidence="3" type="ORF">GTP45_25570</name>
</gene>